<comment type="caution">
    <text evidence="5">The sequence shown here is derived from an EMBL/GenBank/DDBJ whole genome shotgun (WGS) entry which is preliminary data.</text>
</comment>
<dbReference type="Pfam" id="PF01245">
    <property type="entry name" value="Ribosomal_L19"/>
    <property type="match status" value="1"/>
</dbReference>
<comment type="similarity">
    <text evidence="1">Belongs to the bacterial ribosomal protein bL19 family.</text>
</comment>
<evidence type="ECO:0000313" key="6">
    <source>
        <dbReference type="Proteomes" id="UP001230268"/>
    </source>
</evidence>
<evidence type="ECO:0000256" key="1">
    <source>
        <dbReference type="ARBA" id="ARBA00005781"/>
    </source>
</evidence>
<dbReference type="InterPro" id="IPR001857">
    <property type="entry name" value="Ribosomal_bL19"/>
</dbReference>
<dbReference type="PANTHER" id="PTHR15680">
    <property type="entry name" value="RIBOSOMAL PROTEIN L19"/>
    <property type="match status" value="1"/>
</dbReference>
<evidence type="ECO:0000256" key="4">
    <source>
        <dbReference type="ARBA" id="ARBA00035376"/>
    </source>
</evidence>
<keyword evidence="3" id="KW-0687">Ribonucleoprotein</keyword>
<gene>
    <name evidence="5" type="ORF">BgAZ_301360</name>
</gene>
<dbReference type="GO" id="GO:0003735">
    <property type="term" value="F:structural constituent of ribosome"/>
    <property type="evidence" value="ECO:0007669"/>
    <property type="project" value="InterPro"/>
</dbReference>
<reference evidence="5" key="1">
    <citation type="submission" date="2023-08" db="EMBL/GenBank/DDBJ databases">
        <title>Draft sequence of the Babesia gibsoni genome.</title>
        <authorList>
            <person name="Yamagishi J.Y."/>
            <person name="Xuan X.X."/>
        </authorList>
    </citation>
    <scope>NUCLEOTIDE SEQUENCE</scope>
    <source>
        <strain evidence="5">Azabu</strain>
    </source>
</reference>
<protein>
    <recommendedName>
        <fullName evidence="4">50S ribosomal protein L19, chloroplastic</fullName>
    </recommendedName>
</protein>
<accession>A0AAD8LJK2</accession>
<keyword evidence="6" id="KW-1185">Reference proteome</keyword>
<evidence type="ECO:0000313" key="5">
    <source>
        <dbReference type="EMBL" id="KAK1442618.1"/>
    </source>
</evidence>
<dbReference type="GO" id="GO:0005762">
    <property type="term" value="C:mitochondrial large ribosomal subunit"/>
    <property type="evidence" value="ECO:0007669"/>
    <property type="project" value="TreeGrafter"/>
</dbReference>
<organism evidence="5 6">
    <name type="scientific">Babesia gibsoni</name>
    <dbReference type="NCBI Taxonomy" id="33632"/>
    <lineage>
        <taxon>Eukaryota</taxon>
        <taxon>Sar</taxon>
        <taxon>Alveolata</taxon>
        <taxon>Apicomplexa</taxon>
        <taxon>Aconoidasida</taxon>
        <taxon>Piroplasmida</taxon>
        <taxon>Babesiidae</taxon>
        <taxon>Babesia</taxon>
    </lineage>
</organism>
<dbReference type="PRINTS" id="PR00061">
    <property type="entry name" value="RIBOSOMALL19"/>
</dbReference>
<dbReference type="AlphaFoldDB" id="A0AAD8LJK2"/>
<dbReference type="EMBL" id="JAVEPI010000003">
    <property type="protein sequence ID" value="KAK1442618.1"/>
    <property type="molecule type" value="Genomic_DNA"/>
</dbReference>
<keyword evidence="2" id="KW-0689">Ribosomal protein</keyword>
<dbReference type="SUPFAM" id="SSF50104">
    <property type="entry name" value="Translation proteins SH3-like domain"/>
    <property type="match status" value="1"/>
</dbReference>
<dbReference type="InterPro" id="IPR038657">
    <property type="entry name" value="Ribosomal_bL19_sf"/>
</dbReference>
<proteinExistence type="inferred from homology"/>
<evidence type="ECO:0000256" key="2">
    <source>
        <dbReference type="ARBA" id="ARBA00022980"/>
    </source>
</evidence>
<dbReference type="GO" id="GO:0006412">
    <property type="term" value="P:translation"/>
    <property type="evidence" value="ECO:0007669"/>
    <property type="project" value="InterPro"/>
</dbReference>
<dbReference type="PANTHER" id="PTHR15680:SF9">
    <property type="entry name" value="LARGE RIBOSOMAL SUBUNIT PROTEIN BL19M"/>
    <property type="match status" value="1"/>
</dbReference>
<dbReference type="Proteomes" id="UP001230268">
    <property type="component" value="Unassembled WGS sequence"/>
</dbReference>
<evidence type="ECO:0000256" key="3">
    <source>
        <dbReference type="ARBA" id="ARBA00023274"/>
    </source>
</evidence>
<dbReference type="InterPro" id="IPR008991">
    <property type="entry name" value="Translation_prot_SH3-like_sf"/>
</dbReference>
<name>A0AAD8LJK2_BABGI</name>
<dbReference type="Gene3D" id="2.30.30.790">
    <property type="match status" value="1"/>
</dbReference>
<sequence>MPAINLGDLIEVKYELCRTQQTFATFQGYCIDIRRKGLNSSFTLKNAFDGVGVTQMVPYYSPRLLNVKVMKSVSNAGRTTNRNYKLMKPITKDYRYRFHLNVRHRFSRKNGVHKPGIRSFESRLKNRIARLKASYYQMRLEAGLPAYVWGGAYNLNTRQRSRLVRAETSRRIKIYGMDEQRRRSEKLHKRRERSKWGVYRLPGTKYLDFLDSRKREKANNI</sequence>